<dbReference type="SMART" id="SM00382">
    <property type="entry name" value="AAA"/>
    <property type="match status" value="1"/>
</dbReference>
<keyword evidence="2 4" id="KW-0067">ATP-binding</keyword>
<dbReference type="InterPro" id="IPR003593">
    <property type="entry name" value="AAA+_ATPase"/>
</dbReference>
<dbReference type="CDD" id="cd03230">
    <property type="entry name" value="ABC_DR_subfamily_A"/>
    <property type="match status" value="1"/>
</dbReference>
<evidence type="ECO:0000313" key="5">
    <source>
        <dbReference type="Proteomes" id="UP000275256"/>
    </source>
</evidence>
<dbReference type="Gene3D" id="3.40.50.300">
    <property type="entry name" value="P-loop containing nucleotide triphosphate hydrolases"/>
    <property type="match status" value="1"/>
</dbReference>
<evidence type="ECO:0000256" key="2">
    <source>
        <dbReference type="ARBA" id="ARBA00022840"/>
    </source>
</evidence>
<dbReference type="InterPro" id="IPR027417">
    <property type="entry name" value="P-loop_NTPase"/>
</dbReference>
<dbReference type="GO" id="GO:0016887">
    <property type="term" value="F:ATP hydrolysis activity"/>
    <property type="evidence" value="ECO:0007669"/>
    <property type="project" value="InterPro"/>
</dbReference>
<comment type="caution">
    <text evidence="4">The sequence shown here is derived from an EMBL/GenBank/DDBJ whole genome shotgun (WGS) entry which is preliminary data.</text>
</comment>
<dbReference type="RefSeq" id="WP_121900883.1">
    <property type="nucleotide sequence ID" value="NZ_REFW01000001.1"/>
</dbReference>
<evidence type="ECO:0000256" key="1">
    <source>
        <dbReference type="ARBA" id="ARBA00022741"/>
    </source>
</evidence>
<dbReference type="SUPFAM" id="SSF52540">
    <property type="entry name" value="P-loop containing nucleoside triphosphate hydrolases"/>
    <property type="match status" value="1"/>
</dbReference>
<dbReference type="AlphaFoldDB" id="A0A3M0GL40"/>
<dbReference type="InterPro" id="IPR003439">
    <property type="entry name" value="ABC_transporter-like_ATP-bd"/>
</dbReference>
<dbReference type="EMBL" id="REFW01000001">
    <property type="protein sequence ID" value="RMB62333.1"/>
    <property type="molecule type" value="Genomic_DNA"/>
</dbReference>
<organism evidence="4 5">
    <name type="scientific">Tessaracoccus antarcticus</name>
    <dbReference type="NCBI Taxonomy" id="2479848"/>
    <lineage>
        <taxon>Bacteria</taxon>
        <taxon>Bacillati</taxon>
        <taxon>Actinomycetota</taxon>
        <taxon>Actinomycetes</taxon>
        <taxon>Propionibacteriales</taxon>
        <taxon>Propionibacteriaceae</taxon>
        <taxon>Tessaracoccus</taxon>
    </lineage>
</organism>
<dbReference type="OrthoDB" id="9804819at2"/>
<dbReference type="PANTHER" id="PTHR43158">
    <property type="entry name" value="SKFA PEPTIDE EXPORT ATP-BINDING PROTEIN SKFE"/>
    <property type="match status" value="1"/>
</dbReference>
<accession>A0A3M0GL40</accession>
<proteinExistence type="predicted"/>
<evidence type="ECO:0000259" key="3">
    <source>
        <dbReference type="PROSITE" id="PS50893"/>
    </source>
</evidence>
<sequence>MTAAIEVTNLTKRYGSITALDDVTVSIQQDSITGILGRNGAGKTVLMSVITAQEAPTQGTVRMFGQSPWENASVLSGTCFIRDNQRYPDEYRLAQLLRVGPLFYENWDEALAERIVETFEIPGGRSIRKLSRGQLSAVGLLMGLASRAPITFFDEPYLGLDITARTLFYDLLLEDYAAHPRTVVVSTHLIEEMEQLLERVVILHHGRVRENADIEDLRQRAVRLSGRTADLDRVVGGYEVLRRSTLGTLSTALVTSTDSIRGDAAAAGVDVEPASIHELVAAYGMQTEEVAR</sequence>
<keyword evidence="1" id="KW-0547">Nucleotide-binding</keyword>
<protein>
    <submittedName>
        <fullName evidence="4">ABC transporter ATP-binding protein</fullName>
    </submittedName>
</protein>
<reference evidence="4 5" key="1">
    <citation type="submission" date="2018-10" db="EMBL/GenBank/DDBJ databases">
        <title>Tessaracoccus antarcticuss sp. nov., isolated from sediment.</title>
        <authorList>
            <person name="Zhou L.Y."/>
            <person name="Du Z.J."/>
        </authorList>
    </citation>
    <scope>NUCLEOTIDE SEQUENCE [LARGE SCALE GENOMIC DNA]</scope>
    <source>
        <strain evidence="4 5">JDX10</strain>
    </source>
</reference>
<dbReference type="PROSITE" id="PS50893">
    <property type="entry name" value="ABC_TRANSPORTER_2"/>
    <property type="match status" value="1"/>
</dbReference>
<keyword evidence="5" id="KW-1185">Reference proteome</keyword>
<dbReference type="PANTHER" id="PTHR43158:SF5">
    <property type="entry name" value="ABC TRANSPORTER, ATP-BINDING PROTEIN"/>
    <property type="match status" value="1"/>
</dbReference>
<evidence type="ECO:0000313" key="4">
    <source>
        <dbReference type="EMBL" id="RMB62333.1"/>
    </source>
</evidence>
<feature type="domain" description="ABC transporter" evidence="3">
    <location>
        <begin position="5"/>
        <end position="230"/>
    </location>
</feature>
<name>A0A3M0GL40_9ACTN</name>
<dbReference type="GO" id="GO:0005524">
    <property type="term" value="F:ATP binding"/>
    <property type="evidence" value="ECO:0007669"/>
    <property type="project" value="UniProtKB-KW"/>
</dbReference>
<gene>
    <name evidence="4" type="ORF">EAX62_07210</name>
</gene>
<dbReference type="Proteomes" id="UP000275256">
    <property type="component" value="Unassembled WGS sequence"/>
</dbReference>
<dbReference type="Pfam" id="PF00005">
    <property type="entry name" value="ABC_tran"/>
    <property type="match status" value="1"/>
</dbReference>